<proteinExistence type="predicted"/>
<reference evidence="1" key="4">
    <citation type="submission" date="2019-03" db="UniProtKB">
        <authorList>
            <consortium name="EnsemblPlants"/>
        </authorList>
    </citation>
    <scope>IDENTIFICATION</scope>
</reference>
<organism evidence="1 2">
    <name type="scientific">Aegilops tauschii subsp. strangulata</name>
    <name type="common">Goatgrass</name>
    <dbReference type="NCBI Taxonomy" id="200361"/>
    <lineage>
        <taxon>Eukaryota</taxon>
        <taxon>Viridiplantae</taxon>
        <taxon>Streptophyta</taxon>
        <taxon>Embryophyta</taxon>
        <taxon>Tracheophyta</taxon>
        <taxon>Spermatophyta</taxon>
        <taxon>Magnoliopsida</taxon>
        <taxon>Liliopsida</taxon>
        <taxon>Poales</taxon>
        <taxon>Poaceae</taxon>
        <taxon>BOP clade</taxon>
        <taxon>Pooideae</taxon>
        <taxon>Triticodae</taxon>
        <taxon>Triticeae</taxon>
        <taxon>Triticinae</taxon>
        <taxon>Aegilops</taxon>
    </lineage>
</organism>
<dbReference type="Gramene" id="AET3Gv20687400.1">
    <property type="protein sequence ID" value="AET3Gv20687400.1"/>
    <property type="gene ID" value="AET3Gv20687400"/>
</dbReference>
<reference evidence="1" key="3">
    <citation type="journal article" date="2017" name="Nature">
        <title>Genome sequence of the progenitor of the wheat D genome Aegilops tauschii.</title>
        <authorList>
            <person name="Luo M.C."/>
            <person name="Gu Y.Q."/>
            <person name="Puiu D."/>
            <person name="Wang H."/>
            <person name="Twardziok S.O."/>
            <person name="Deal K.R."/>
            <person name="Huo N."/>
            <person name="Zhu T."/>
            <person name="Wang L."/>
            <person name="Wang Y."/>
            <person name="McGuire P.E."/>
            <person name="Liu S."/>
            <person name="Long H."/>
            <person name="Ramasamy R.K."/>
            <person name="Rodriguez J.C."/>
            <person name="Van S.L."/>
            <person name="Yuan L."/>
            <person name="Wang Z."/>
            <person name="Xia Z."/>
            <person name="Xiao L."/>
            <person name="Anderson O.D."/>
            <person name="Ouyang S."/>
            <person name="Liang Y."/>
            <person name="Zimin A.V."/>
            <person name="Pertea G."/>
            <person name="Qi P."/>
            <person name="Bennetzen J.L."/>
            <person name="Dai X."/>
            <person name="Dawson M.W."/>
            <person name="Muller H.G."/>
            <person name="Kugler K."/>
            <person name="Rivarola-Duarte L."/>
            <person name="Spannagl M."/>
            <person name="Mayer K.F.X."/>
            <person name="Lu F.H."/>
            <person name="Bevan M.W."/>
            <person name="Leroy P."/>
            <person name="Li P."/>
            <person name="You F.M."/>
            <person name="Sun Q."/>
            <person name="Liu Z."/>
            <person name="Lyons E."/>
            <person name="Wicker T."/>
            <person name="Salzberg S.L."/>
            <person name="Devos K.M."/>
            <person name="Dvorak J."/>
        </authorList>
    </citation>
    <scope>NUCLEOTIDE SEQUENCE [LARGE SCALE GENOMIC DNA]</scope>
    <source>
        <strain evidence="1">cv. AL8/78</strain>
    </source>
</reference>
<evidence type="ECO:0000313" key="2">
    <source>
        <dbReference type="Proteomes" id="UP000015105"/>
    </source>
</evidence>
<name>A0A453FIQ5_AEGTS</name>
<reference evidence="2" key="1">
    <citation type="journal article" date="2014" name="Science">
        <title>Ancient hybridizations among the ancestral genomes of bread wheat.</title>
        <authorList>
            <consortium name="International Wheat Genome Sequencing Consortium,"/>
            <person name="Marcussen T."/>
            <person name="Sandve S.R."/>
            <person name="Heier L."/>
            <person name="Spannagl M."/>
            <person name="Pfeifer M."/>
            <person name="Jakobsen K.S."/>
            <person name="Wulff B.B."/>
            <person name="Steuernagel B."/>
            <person name="Mayer K.F."/>
            <person name="Olsen O.A."/>
        </authorList>
    </citation>
    <scope>NUCLEOTIDE SEQUENCE [LARGE SCALE GENOMIC DNA]</scope>
    <source>
        <strain evidence="2">cv. AL8/78</strain>
    </source>
</reference>
<dbReference type="AlphaFoldDB" id="A0A453FIQ5"/>
<keyword evidence="2" id="KW-1185">Reference proteome</keyword>
<reference evidence="1" key="5">
    <citation type="journal article" date="2021" name="G3 (Bethesda)">
        <title>Aegilops tauschii genome assembly Aet v5.0 features greater sequence contiguity and improved annotation.</title>
        <authorList>
            <person name="Wang L."/>
            <person name="Zhu T."/>
            <person name="Rodriguez J.C."/>
            <person name="Deal K.R."/>
            <person name="Dubcovsky J."/>
            <person name="McGuire P.E."/>
            <person name="Lux T."/>
            <person name="Spannagl M."/>
            <person name="Mayer K.F.X."/>
            <person name="Baldrich P."/>
            <person name="Meyers B.C."/>
            <person name="Huo N."/>
            <person name="Gu Y.Q."/>
            <person name="Zhou H."/>
            <person name="Devos K.M."/>
            <person name="Bennetzen J.L."/>
            <person name="Unver T."/>
            <person name="Budak H."/>
            <person name="Gulick P.J."/>
            <person name="Galiba G."/>
            <person name="Kalapos B."/>
            <person name="Nelson D.R."/>
            <person name="Li P."/>
            <person name="You F.M."/>
            <person name="Luo M.C."/>
            <person name="Dvorak J."/>
        </authorList>
    </citation>
    <scope>NUCLEOTIDE SEQUENCE [LARGE SCALE GENOMIC DNA]</scope>
    <source>
        <strain evidence="1">cv. AL8/78</strain>
    </source>
</reference>
<protein>
    <submittedName>
        <fullName evidence="1">Uncharacterized protein</fullName>
    </submittedName>
</protein>
<evidence type="ECO:0000313" key="1">
    <source>
        <dbReference type="EnsemblPlants" id="AET3Gv20687400.1"/>
    </source>
</evidence>
<accession>A0A453FIQ5</accession>
<dbReference type="EnsemblPlants" id="AET3Gv20687400.1">
    <property type="protein sequence ID" value="AET3Gv20687400.1"/>
    <property type="gene ID" value="AET3Gv20687400"/>
</dbReference>
<reference evidence="2" key="2">
    <citation type="journal article" date="2017" name="Nat. Plants">
        <title>The Aegilops tauschii genome reveals multiple impacts of transposons.</title>
        <authorList>
            <person name="Zhao G."/>
            <person name="Zou C."/>
            <person name="Li K."/>
            <person name="Wang K."/>
            <person name="Li T."/>
            <person name="Gao L."/>
            <person name="Zhang X."/>
            <person name="Wang H."/>
            <person name="Yang Z."/>
            <person name="Liu X."/>
            <person name="Jiang W."/>
            <person name="Mao L."/>
            <person name="Kong X."/>
            <person name="Jiao Y."/>
            <person name="Jia J."/>
        </authorList>
    </citation>
    <scope>NUCLEOTIDE SEQUENCE [LARGE SCALE GENOMIC DNA]</scope>
    <source>
        <strain evidence="2">cv. AL8/78</strain>
    </source>
</reference>
<sequence>KEDLVDWRFTGFIVYPGWNDKHLSWTNLYMRIKKKGDFNEIIYAHKKEGGKARPNSLMGDFRDCLGECGLEDMGCLVTRSRGGEVKLERDLTLWYVLIWIGRGNFLWP</sequence>
<dbReference type="Proteomes" id="UP000015105">
    <property type="component" value="Chromosome 3D"/>
</dbReference>